<dbReference type="PANTHER" id="PTHR36932">
    <property type="entry name" value="CAPSULAR POLYSACCHARIDE BIOSYNTHESIS PROTEIN"/>
    <property type="match status" value="1"/>
</dbReference>
<organism evidence="1 2">
    <name type="scientific">Porphyromonas gingivalis (strain ATCC 33277 / DSM 20709 / CIP 103683 / JCM 12257 / NCTC 11834 / 2561)</name>
    <dbReference type="NCBI Taxonomy" id="431947"/>
    <lineage>
        <taxon>Bacteria</taxon>
        <taxon>Pseudomonadati</taxon>
        <taxon>Bacteroidota</taxon>
        <taxon>Bacteroidia</taxon>
        <taxon>Bacteroidales</taxon>
        <taxon>Porphyromonadaceae</taxon>
        <taxon>Porphyromonas</taxon>
    </lineage>
</organism>
<dbReference type="RefSeq" id="WP_012457347.1">
    <property type="nucleotide sequence ID" value="NC_010729.1"/>
</dbReference>
<dbReference type="eggNOG" id="COG1541">
    <property type="taxonomic scope" value="Bacteria"/>
</dbReference>
<dbReference type="SMR" id="B2RHA2"/>
<dbReference type="EMBL" id="AP009380">
    <property type="protein sequence ID" value="BAG32747.1"/>
    <property type="molecule type" value="Genomic_DNA"/>
</dbReference>
<dbReference type="AlphaFoldDB" id="B2RHA2"/>
<dbReference type="InterPro" id="IPR053158">
    <property type="entry name" value="CapK_Type1_Caps_Biosynth"/>
</dbReference>
<gene>
    <name evidence="1" type="ordered locus">PGN_0228</name>
</gene>
<name>B2RHA2_PORG3</name>
<dbReference type="Gene3D" id="3.40.50.12780">
    <property type="entry name" value="N-terminal domain of ligase-like"/>
    <property type="match status" value="1"/>
</dbReference>
<dbReference type="BioCyc" id="PGIN431947:G1G2V-256-MONOMER"/>
<dbReference type="KEGG" id="pgn:PGN_0228"/>
<dbReference type="InterPro" id="IPR042099">
    <property type="entry name" value="ANL_N_sf"/>
</dbReference>
<dbReference type="Proteomes" id="UP000008842">
    <property type="component" value="Chromosome"/>
</dbReference>
<protein>
    <submittedName>
        <fullName evidence="1">Probable coenzyme F390 synthetase</fullName>
    </submittedName>
</protein>
<evidence type="ECO:0000313" key="1">
    <source>
        <dbReference type="EMBL" id="BAG32747.1"/>
    </source>
</evidence>
<accession>B2RHA2</accession>
<dbReference type="OrthoDB" id="580775at2"/>
<dbReference type="PANTHER" id="PTHR36932:SF1">
    <property type="entry name" value="CAPSULAR POLYSACCHARIDE BIOSYNTHESIS PROTEIN"/>
    <property type="match status" value="1"/>
</dbReference>
<dbReference type="GeneID" id="29255477"/>
<proteinExistence type="predicted"/>
<dbReference type="HOGENOM" id="CLU_035301_5_3_10"/>
<dbReference type="SUPFAM" id="SSF56801">
    <property type="entry name" value="Acetyl-CoA synthetase-like"/>
    <property type="match status" value="1"/>
</dbReference>
<sequence>MGIADYIKTKLPELPNWFNLILLRANVFGPWVYGSSYRKFFKELRAIDPEKYVIDMTNYAIEHVPYYRKRYGNLSIKSIEEFQQKIAFIDKNEVMQHWDDFCVDGIDWSKCIVGTTGGTSGKPLKIVQPQNRYVQSLAFWHKEMMAYGWNYHTRGVIRNHKLPPDRVYSINPILKEVIFDAFRMTASYAKDVYNTLRRMKVCYLHAYPSAAYQFLKYCYNQNLDLSFLKLCILASEAVTSEQRYFIESQLRVPIYAMYGHSEKLVMAGTCPDCNSYHIEEQYGYWELVNEDNVLIQTEGIKGEIVGTTFYNYYFPLIRYKTGDYTSYKEVHCFDGASGRGVCEIIGHWTRSVIYRADGSETSATALNLHGEVYEHIDGLQYIQKEKGELIVLIIPNALYTDKDESYLQKHFNGAMGVGARVVIQYVQNLIFGENGKFELLISHV</sequence>
<reference evidence="1 2" key="1">
    <citation type="journal article" date="2008" name="DNA Res.">
        <title>Determination of the genome sequence of Porphyromonas gingivalis strain ATCC 33277 and genomic comparison with strain W83 revealed extensive genome rearrangements in P. gingivalis.</title>
        <authorList>
            <person name="Naito M."/>
            <person name="Hirakawa H."/>
            <person name="Yamashita A."/>
            <person name="Ohara N."/>
            <person name="Shoji M."/>
            <person name="Yukitake H."/>
            <person name="Nakayama K."/>
            <person name="Toh H."/>
            <person name="Yoshimura F."/>
            <person name="Kuhara S."/>
            <person name="Hattori M."/>
            <person name="Hayashi T."/>
            <person name="Nakayama K."/>
        </authorList>
    </citation>
    <scope>NUCLEOTIDE SEQUENCE [LARGE SCALE GENOMIC DNA]</scope>
    <source>
        <strain evidence="2">ATCC 33277 / DSM 20709 / CIP 103683 / JCM 12257 / NCTC 11834 / 2561</strain>
    </source>
</reference>
<evidence type="ECO:0000313" key="2">
    <source>
        <dbReference type="Proteomes" id="UP000008842"/>
    </source>
</evidence>